<evidence type="ECO:0000256" key="4">
    <source>
        <dbReference type="ARBA" id="ARBA00023002"/>
    </source>
</evidence>
<dbReference type="eggNOG" id="COG1071">
    <property type="taxonomic scope" value="Bacteria"/>
</dbReference>
<dbReference type="EMBL" id="BBMN01000001">
    <property type="protein sequence ID" value="GAL02855.1"/>
    <property type="molecule type" value="Genomic_DNA"/>
</dbReference>
<dbReference type="CDD" id="cd07036">
    <property type="entry name" value="TPP_PYR_E1-PDHc-beta_like"/>
    <property type="match status" value="1"/>
</dbReference>
<dbReference type="SUPFAM" id="SSF52922">
    <property type="entry name" value="TK C-terminal domain-like"/>
    <property type="match status" value="1"/>
</dbReference>
<dbReference type="STRING" id="754436.JCM19237_5748"/>
<evidence type="ECO:0000256" key="7">
    <source>
        <dbReference type="ARBA" id="ARBA00082400"/>
    </source>
</evidence>
<accession>A0A090QI80</accession>
<dbReference type="Pfam" id="PF00676">
    <property type="entry name" value="E1_dh"/>
    <property type="match status" value="1"/>
</dbReference>
<dbReference type="SUPFAM" id="SSF52518">
    <property type="entry name" value="Thiamin diphosphate-binding fold (THDP-binding)"/>
    <property type="match status" value="2"/>
</dbReference>
<proteinExistence type="predicted"/>
<evidence type="ECO:0000256" key="8">
    <source>
        <dbReference type="SAM" id="MobiDB-lite"/>
    </source>
</evidence>
<keyword evidence="4 10" id="KW-0560">Oxidoreductase</keyword>
<dbReference type="InterPro" id="IPR033248">
    <property type="entry name" value="Transketolase_C"/>
</dbReference>
<sequence>MVTCGDGATSKGDFLESLNCAGAWNIPLVFVINNNQWAISVPRSIQSGAEWLSDKAKGAGIEGITVDGNDLVAMYDVVLHALDKARKGKGATLIEAISYRLSDHTTADDASRYRTDDELQDAWRYEPIARLKQFLEAQEAWSDTDEERLQQRSKEVVEQAVQHYQALTPQPPESGFDYLYSQPDADLLRQRDTVINKALRMQAKQTRSEQAPHPESAQRKMSHKGASMNELTLLEAVNLALHHEMADNTDVIVMGEDVGDNGGVFRATVGLKEKFGCKRVIDSPLAEALIAGVAVGMASQGLRPVAEFQFQGFVFPAMEHIMCHAARMRNRTRGRLTCPAVFRAPFGGGIHAPEHHSESNEALFAHIPGLKVVIPSSPQRAYGLLLAAIRSDDPVMFFEPKRIYRTVKSTVIDNGEALPLDTCFTLRKGRDLTLVTWGACVVESLQAAATLSQQGIEAEVIDLATIKPLDMRTILASLEKTGRLLIVHEASQTCGVGAEILARVAENALCLLKAPPKRVTGMDTIMPYYRNEDYFMIQADDITQAARSLVEGWL</sequence>
<comment type="cofactor">
    <cofactor evidence="1">
        <name>thiamine diphosphate</name>
        <dbReference type="ChEBI" id="CHEBI:58937"/>
    </cofactor>
</comment>
<evidence type="ECO:0000256" key="1">
    <source>
        <dbReference type="ARBA" id="ARBA00001964"/>
    </source>
</evidence>
<dbReference type="Pfam" id="PF02780">
    <property type="entry name" value="Transketolase_C"/>
    <property type="match status" value="1"/>
</dbReference>
<comment type="function">
    <text evidence="3">E1 component of the 2-oxoglutarate dehydrogenase (OGDH) complex which catalyzes the decarboxylation of 2-oxoglutarate, the first step in the conversion of 2-oxoglutarate to succinyl-CoA and CO(2).</text>
</comment>
<dbReference type="SMART" id="SM00861">
    <property type="entry name" value="Transket_pyr"/>
    <property type="match status" value="1"/>
</dbReference>
<dbReference type="Gene3D" id="3.40.50.920">
    <property type="match status" value="1"/>
</dbReference>
<keyword evidence="5" id="KW-0786">Thiamine pyrophosphate</keyword>
<dbReference type="FunFam" id="3.40.50.970:FF:000001">
    <property type="entry name" value="Pyruvate dehydrogenase E1 beta subunit"/>
    <property type="match status" value="1"/>
</dbReference>
<evidence type="ECO:0000256" key="3">
    <source>
        <dbReference type="ARBA" id="ARBA00003906"/>
    </source>
</evidence>
<dbReference type="Pfam" id="PF02779">
    <property type="entry name" value="Transket_pyr"/>
    <property type="match status" value="1"/>
</dbReference>
<comment type="caution">
    <text evidence="10">The sequence shown here is derived from an EMBL/GenBank/DDBJ whole genome shotgun (WGS) entry which is preliminary data.</text>
</comment>
<evidence type="ECO:0000256" key="6">
    <source>
        <dbReference type="ARBA" id="ARBA00070795"/>
    </source>
</evidence>
<dbReference type="FunFam" id="3.40.50.920:FF:000001">
    <property type="entry name" value="Pyruvate dehydrogenase E1 beta subunit"/>
    <property type="match status" value="1"/>
</dbReference>
<dbReference type="InterPro" id="IPR001017">
    <property type="entry name" value="DH_E1"/>
</dbReference>
<organism evidence="10 11">
    <name type="scientific">Photobacterium aphoticum</name>
    <dbReference type="NCBI Taxonomy" id="754436"/>
    <lineage>
        <taxon>Bacteria</taxon>
        <taxon>Pseudomonadati</taxon>
        <taxon>Pseudomonadota</taxon>
        <taxon>Gammaproteobacteria</taxon>
        <taxon>Vibrionales</taxon>
        <taxon>Vibrionaceae</taxon>
        <taxon>Photobacterium</taxon>
    </lineage>
</organism>
<evidence type="ECO:0000313" key="10">
    <source>
        <dbReference type="EMBL" id="GAL02855.1"/>
    </source>
</evidence>
<feature type="compositionally biased region" description="Basic and acidic residues" evidence="8">
    <location>
        <begin position="206"/>
        <end position="218"/>
    </location>
</feature>
<dbReference type="GO" id="GO:0016624">
    <property type="term" value="F:oxidoreductase activity, acting on the aldehyde or oxo group of donors, disulfide as acceptor"/>
    <property type="evidence" value="ECO:0007669"/>
    <property type="project" value="InterPro"/>
</dbReference>
<evidence type="ECO:0000313" key="11">
    <source>
        <dbReference type="Proteomes" id="UP000029227"/>
    </source>
</evidence>
<name>A0A090QI80_9GAMM</name>
<dbReference type="InterPro" id="IPR009014">
    <property type="entry name" value="Transketo_C/PFOR_II"/>
</dbReference>
<dbReference type="PANTHER" id="PTHR43257:SF2">
    <property type="entry name" value="PYRUVATE DEHYDROGENASE E1 COMPONENT SUBUNIT BETA"/>
    <property type="match status" value="1"/>
</dbReference>
<evidence type="ECO:0000256" key="2">
    <source>
        <dbReference type="ARBA" id="ARBA00002859"/>
    </source>
</evidence>
<feature type="domain" description="Transketolase-like pyrimidine-binding" evidence="9">
    <location>
        <begin position="231"/>
        <end position="406"/>
    </location>
</feature>
<evidence type="ECO:0000256" key="5">
    <source>
        <dbReference type="ARBA" id="ARBA00023052"/>
    </source>
</evidence>
<feature type="region of interest" description="Disordered" evidence="8">
    <location>
        <begin position="204"/>
        <end position="223"/>
    </location>
</feature>
<dbReference type="CDD" id="cd02000">
    <property type="entry name" value="TPP_E1_PDC_ADC_BCADC"/>
    <property type="match status" value="1"/>
</dbReference>
<dbReference type="InterPro" id="IPR005475">
    <property type="entry name" value="Transketolase-like_Pyr-bd"/>
</dbReference>
<dbReference type="eggNOG" id="COG0022">
    <property type="taxonomic scope" value="Bacteria"/>
</dbReference>
<dbReference type="Proteomes" id="UP000029227">
    <property type="component" value="Unassembled WGS sequence"/>
</dbReference>
<gene>
    <name evidence="10" type="ORF">JCM19237_5748</name>
</gene>
<reference evidence="10 11" key="1">
    <citation type="journal article" date="2014" name="Genome Announc.">
        <title>Draft Genome Sequences of Two Vibrionaceae Species, Vibrio ponticus C121 and Photobacterium aphoticum C119, Isolated as Coral Reef Microbiota.</title>
        <authorList>
            <person name="Al-saari N."/>
            <person name="Meirelles P.M."/>
            <person name="Mino S."/>
            <person name="Suda W."/>
            <person name="Oshima K."/>
            <person name="Hattori M."/>
            <person name="Ohkuma M."/>
            <person name="Thompson F.L."/>
            <person name="Gomez-Gil B."/>
            <person name="Sawabe T."/>
            <person name="Sawabe T."/>
        </authorList>
    </citation>
    <scope>NUCLEOTIDE SEQUENCE [LARGE SCALE GENOMIC DNA]</scope>
    <source>
        <strain evidence="10 11">JCM 19237</strain>
    </source>
</reference>
<dbReference type="InterPro" id="IPR029061">
    <property type="entry name" value="THDP-binding"/>
</dbReference>
<dbReference type="Gene3D" id="3.40.50.970">
    <property type="match status" value="2"/>
</dbReference>
<dbReference type="AlphaFoldDB" id="A0A090QI80"/>
<dbReference type="PANTHER" id="PTHR43257">
    <property type="entry name" value="PYRUVATE DEHYDROGENASE E1 COMPONENT BETA SUBUNIT"/>
    <property type="match status" value="1"/>
</dbReference>
<evidence type="ECO:0000259" key="9">
    <source>
        <dbReference type="SMART" id="SM00861"/>
    </source>
</evidence>
<comment type="function">
    <text evidence="2">The branched-chain alpha-keto dehydrogenase complex catalyzes the overall conversion of alpha-keto acids to acyl-CoA and CO(2). It contains multiple copies of three enzymatic components: branched-chain alpha-keto acid decarboxylase (E1), lipoamide acyltransferase (E2) and lipoamide dehydrogenase (E3).</text>
</comment>
<protein>
    <recommendedName>
        <fullName evidence="6">2-oxoisovalerate dehydrogenase subunit beta</fullName>
    </recommendedName>
    <alternativeName>
        <fullName evidence="7">Branched-chain alpha-keto acid dehydrogenase E1 component beta chain</fullName>
    </alternativeName>
</protein>